<dbReference type="NCBIfam" id="NF040586">
    <property type="entry name" value="FxSxx_TPR"/>
    <property type="match status" value="1"/>
</dbReference>
<proteinExistence type="predicted"/>
<sequence length="708" mass="75827">MQAVHGLGGVGKSTLAAQWAQLHAGEHVLTWWITADSAASVTAGLAELAGMLVPEMTRGTPAAPGVVEQERAAWARRWLAAHAGWLVVLDNVTDPADVAELVTGAPGGRFLITSRLREGWHDLVPALIELDVLSASEALELLGGIVTAGRPATAPATGLDGGAELCAELGWLPLAVKQAGAYVRQAHLTPAGYLGLLRDNPVAMYDRAARGSDAERTIARIWRITLDTLADDSPLAGDLLRIMAWWAPDAIPRTLLDPIADPAEIATALGELAAYNMITLDPDTVAVHRLVQAVARTPDPRDPHRQSDDIDTARHHATTLLDQACPADVDDPAGWPAWRTLLPHIDALAERTDPATDTTTTSRLLSRAAAVLYEQGAITPAIGYNERALTTDQRLHGTDHPDTLNSRNNLATAYQAAGDLRRAIPLYEVTLADCQRVLGDDHPNTLNSRNNLATAYQAAGDLGRAIPLYEVTLADCQRVLGADHPGTLTSRNNLATAYQVAGDLGRAIRLLEVTLAERERVLGADHPGTQQSRNNLASAYYTAGDLERAIPLYEVTLAERERVLGADHPGTLNSRNNLAYAYESAGDLGRAIPLYEVTLAERERVLGDDHPDTLQSRNNLASAYQAAGDLKRALPLLEVTLADCQRVLGDDHSDTLQSCNNLAGVYYTAGDLKRAIPLLEATLADCQRVLGEDHSLTKTVRGNLEAAG</sequence>
<dbReference type="EMBL" id="SMKU01000513">
    <property type="protein sequence ID" value="TDD62949.1"/>
    <property type="molecule type" value="Genomic_DNA"/>
</dbReference>
<dbReference type="PRINTS" id="PR00381">
    <property type="entry name" value="KINESINLIGHT"/>
</dbReference>
<dbReference type="AlphaFoldDB" id="A0A4R4ZXP7"/>
<dbReference type="PANTHER" id="PTHR46082">
    <property type="entry name" value="ATP/GTP-BINDING PROTEIN-RELATED"/>
    <property type="match status" value="1"/>
</dbReference>
<dbReference type="InterPro" id="IPR011990">
    <property type="entry name" value="TPR-like_helical_dom_sf"/>
</dbReference>
<dbReference type="OrthoDB" id="580767at2"/>
<dbReference type="PANTHER" id="PTHR46082:SF6">
    <property type="entry name" value="AAA+ ATPASE DOMAIN-CONTAINING PROTEIN-RELATED"/>
    <property type="match status" value="1"/>
</dbReference>
<name>A0A4R4ZXP7_9ACTN</name>
<protein>
    <submittedName>
        <fullName evidence="1">Tetratricopeptide repeat protein</fullName>
    </submittedName>
</protein>
<dbReference type="InterPro" id="IPR053137">
    <property type="entry name" value="NLR-like"/>
</dbReference>
<evidence type="ECO:0000313" key="1">
    <source>
        <dbReference type="EMBL" id="TDD62949.1"/>
    </source>
</evidence>
<gene>
    <name evidence="1" type="ORF">E1298_44245</name>
</gene>
<dbReference type="Pfam" id="PF13374">
    <property type="entry name" value="TPR_10"/>
    <property type="match status" value="6"/>
</dbReference>
<dbReference type="Gene3D" id="1.25.40.10">
    <property type="entry name" value="Tetratricopeptide repeat domain"/>
    <property type="match status" value="2"/>
</dbReference>
<dbReference type="RefSeq" id="WP_131903360.1">
    <property type="nucleotide sequence ID" value="NZ_SMKU01000513.1"/>
</dbReference>
<accession>A0A4R4ZXP7</accession>
<evidence type="ECO:0000313" key="2">
    <source>
        <dbReference type="Proteomes" id="UP000294513"/>
    </source>
</evidence>
<keyword evidence="2" id="KW-1185">Reference proteome</keyword>
<dbReference type="SUPFAM" id="SSF48452">
    <property type="entry name" value="TPR-like"/>
    <property type="match status" value="3"/>
</dbReference>
<dbReference type="Pfam" id="PF13424">
    <property type="entry name" value="TPR_12"/>
    <property type="match status" value="1"/>
</dbReference>
<organism evidence="1 2">
    <name type="scientific">Actinomadura rubrisoli</name>
    <dbReference type="NCBI Taxonomy" id="2530368"/>
    <lineage>
        <taxon>Bacteria</taxon>
        <taxon>Bacillati</taxon>
        <taxon>Actinomycetota</taxon>
        <taxon>Actinomycetes</taxon>
        <taxon>Streptosporangiales</taxon>
        <taxon>Thermomonosporaceae</taxon>
        <taxon>Actinomadura</taxon>
    </lineage>
</organism>
<dbReference type="InterPro" id="IPR027417">
    <property type="entry name" value="P-loop_NTPase"/>
</dbReference>
<dbReference type="SUPFAM" id="SSF52540">
    <property type="entry name" value="P-loop containing nucleoside triphosphate hydrolases"/>
    <property type="match status" value="1"/>
</dbReference>
<dbReference type="Proteomes" id="UP000294513">
    <property type="component" value="Unassembled WGS sequence"/>
</dbReference>
<comment type="caution">
    <text evidence="1">The sequence shown here is derived from an EMBL/GenBank/DDBJ whole genome shotgun (WGS) entry which is preliminary data.</text>
</comment>
<reference evidence="1 2" key="1">
    <citation type="submission" date="2019-03" db="EMBL/GenBank/DDBJ databases">
        <title>Draft genome sequences of novel Actinobacteria.</title>
        <authorList>
            <person name="Sahin N."/>
            <person name="Ay H."/>
            <person name="Saygin H."/>
        </authorList>
    </citation>
    <scope>NUCLEOTIDE SEQUENCE [LARGE SCALE GENOMIC DNA]</scope>
    <source>
        <strain evidence="1 2">H3C3</strain>
    </source>
</reference>
<dbReference type="Gene3D" id="3.40.50.300">
    <property type="entry name" value="P-loop containing nucleotide triphosphate hydrolases"/>
    <property type="match status" value="1"/>
</dbReference>
<dbReference type="GO" id="GO:0043531">
    <property type="term" value="F:ADP binding"/>
    <property type="evidence" value="ECO:0007669"/>
    <property type="project" value="InterPro"/>
</dbReference>